<evidence type="ECO:0000313" key="2">
    <source>
        <dbReference type="Proteomes" id="UP000033140"/>
    </source>
</evidence>
<name>A0A0E9NAF3_SAICN</name>
<comment type="caution">
    <text evidence="1">The sequence shown here is derived from an EMBL/GenBank/DDBJ whole genome shotgun (WGS) entry which is preliminary data.</text>
</comment>
<protein>
    <submittedName>
        <fullName evidence="1">Uncharacterized protein</fullName>
    </submittedName>
</protein>
<dbReference type="Proteomes" id="UP000033140">
    <property type="component" value="Unassembled WGS sequence"/>
</dbReference>
<proteinExistence type="predicted"/>
<evidence type="ECO:0000313" key="1">
    <source>
        <dbReference type="EMBL" id="GAO46686.1"/>
    </source>
</evidence>
<gene>
    <name evidence="1" type="ORF">G7K_0910-t1</name>
</gene>
<keyword evidence="2" id="KW-1185">Reference proteome</keyword>
<dbReference type="EMBL" id="BACD03000005">
    <property type="protein sequence ID" value="GAO46686.1"/>
    <property type="molecule type" value="Genomic_DNA"/>
</dbReference>
<reference evidence="1 2" key="2">
    <citation type="journal article" date="2014" name="J. Gen. Appl. Microbiol.">
        <title>The early diverging ascomycetous budding yeast Saitoella complicata has three histone deacetylases belonging to the Clr6, Hos2, and Rpd3 lineages.</title>
        <authorList>
            <person name="Nishida H."/>
            <person name="Matsumoto T."/>
            <person name="Kondo S."/>
            <person name="Hamamoto M."/>
            <person name="Yoshikawa H."/>
        </authorList>
    </citation>
    <scope>NUCLEOTIDE SEQUENCE [LARGE SCALE GENOMIC DNA]</scope>
    <source>
        <strain evidence="1 2">NRRL Y-17804</strain>
    </source>
</reference>
<reference evidence="1 2" key="3">
    <citation type="journal article" date="2015" name="Genome Announc.">
        <title>Draft Genome Sequence of the Archiascomycetous Yeast Saitoella complicata.</title>
        <authorList>
            <person name="Yamauchi K."/>
            <person name="Kondo S."/>
            <person name="Hamamoto M."/>
            <person name="Takahashi Y."/>
            <person name="Ogura Y."/>
            <person name="Hayashi T."/>
            <person name="Nishida H."/>
        </authorList>
    </citation>
    <scope>NUCLEOTIDE SEQUENCE [LARGE SCALE GENOMIC DNA]</scope>
    <source>
        <strain evidence="1 2">NRRL Y-17804</strain>
    </source>
</reference>
<reference evidence="1 2" key="1">
    <citation type="journal article" date="2011" name="J. Gen. Appl. Microbiol.">
        <title>Draft genome sequencing of the enigmatic yeast Saitoella complicata.</title>
        <authorList>
            <person name="Nishida H."/>
            <person name="Hamamoto M."/>
            <person name="Sugiyama J."/>
        </authorList>
    </citation>
    <scope>NUCLEOTIDE SEQUENCE [LARGE SCALE GENOMIC DNA]</scope>
    <source>
        <strain evidence="1 2">NRRL Y-17804</strain>
    </source>
</reference>
<dbReference type="AlphaFoldDB" id="A0A0E9NAF3"/>
<organism evidence="1 2">
    <name type="scientific">Saitoella complicata (strain BCRC 22490 / CBS 7301 / JCM 7358 / NBRC 10748 / NRRL Y-17804)</name>
    <dbReference type="NCBI Taxonomy" id="698492"/>
    <lineage>
        <taxon>Eukaryota</taxon>
        <taxon>Fungi</taxon>
        <taxon>Dikarya</taxon>
        <taxon>Ascomycota</taxon>
        <taxon>Taphrinomycotina</taxon>
        <taxon>Taphrinomycotina incertae sedis</taxon>
        <taxon>Saitoella</taxon>
    </lineage>
</organism>
<sequence length="139" mass="16174">MRCSCLVRIFSFRHRRFQSREMLSSSGFEGHRRFLSYHRRGRPYPRAHVCIMTPNNDLTRLCFLSHLVEAAHLPIYDEASIKLSVARGLKNWRFKRPLPSMHILLGSLPSRPEFLHCDQRSHLDHSNILPGAALEVLEA</sequence>
<accession>A0A0E9NAF3</accession>